<evidence type="ECO:0000313" key="5">
    <source>
        <dbReference type="Proteomes" id="UP000230956"/>
    </source>
</evidence>
<protein>
    <recommendedName>
        <fullName evidence="3">SsrA-binding protein</fullName>
    </recommendedName>
    <alternativeName>
        <fullName evidence="3">Small protein B</fullName>
    </alternativeName>
</protein>
<dbReference type="GO" id="GO:0005829">
    <property type="term" value="C:cytosol"/>
    <property type="evidence" value="ECO:0007669"/>
    <property type="project" value="TreeGrafter"/>
</dbReference>
<proteinExistence type="inferred from homology"/>
<evidence type="ECO:0000256" key="2">
    <source>
        <dbReference type="ARBA" id="ARBA00022884"/>
    </source>
</evidence>
<dbReference type="GO" id="GO:0070930">
    <property type="term" value="P:trans-translation-dependent protein tagging"/>
    <property type="evidence" value="ECO:0007669"/>
    <property type="project" value="TreeGrafter"/>
</dbReference>
<dbReference type="HAMAP" id="MF_00023">
    <property type="entry name" value="SmpB"/>
    <property type="match status" value="1"/>
</dbReference>
<comment type="caution">
    <text evidence="4">The sequence shown here is derived from an EMBL/GenBank/DDBJ whole genome shotgun (WGS) entry which is preliminary data.</text>
</comment>
<evidence type="ECO:0000256" key="1">
    <source>
        <dbReference type="ARBA" id="ARBA00022490"/>
    </source>
</evidence>
<keyword evidence="1 3" id="KW-0963">Cytoplasm</keyword>
<dbReference type="EMBL" id="PFNG01000256">
    <property type="protein sequence ID" value="PIZ35040.1"/>
    <property type="molecule type" value="Genomic_DNA"/>
</dbReference>
<dbReference type="Proteomes" id="UP000230956">
    <property type="component" value="Unassembled WGS sequence"/>
</dbReference>
<organism evidence="4 5">
    <name type="scientific">Candidatus Aquicultor secundus</name>
    <dbReference type="NCBI Taxonomy" id="1973895"/>
    <lineage>
        <taxon>Bacteria</taxon>
        <taxon>Bacillati</taxon>
        <taxon>Actinomycetota</taxon>
        <taxon>Candidatus Aquicultoria</taxon>
        <taxon>Candidatus Aquicultorales</taxon>
        <taxon>Candidatus Aquicultoraceae</taxon>
        <taxon>Candidatus Aquicultor</taxon>
    </lineage>
</organism>
<dbReference type="PROSITE" id="PS01317">
    <property type="entry name" value="SSRP"/>
    <property type="match status" value="1"/>
</dbReference>
<dbReference type="RefSeq" id="WP_286677553.1">
    <property type="nucleotide sequence ID" value="NZ_MNXI01000013.1"/>
</dbReference>
<keyword evidence="2 3" id="KW-0694">RNA-binding</keyword>
<dbReference type="NCBIfam" id="NF003843">
    <property type="entry name" value="PRK05422.1"/>
    <property type="match status" value="1"/>
</dbReference>
<dbReference type="SUPFAM" id="SSF74982">
    <property type="entry name" value="Small protein B (SmpB)"/>
    <property type="match status" value="1"/>
</dbReference>
<dbReference type="GO" id="GO:0003723">
    <property type="term" value="F:RNA binding"/>
    <property type="evidence" value="ECO:0007669"/>
    <property type="project" value="UniProtKB-UniRule"/>
</dbReference>
<gene>
    <name evidence="3" type="primary">smpB</name>
    <name evidence="4" type="ORF">COY37_10995</name>
</gene>
<dbReference type="Pfam" id="PF01668">
    <property type="entry name" value="SmpB"/>
    <property type="match status" value="1"/>
</dbReference>
<sequence>MRTEKVVATNRKAFHDFYIDEKYEAGIELKGAEVKSLRAGRLNLRDSYARVEDSELWVFNMHVSPYSHADRFTQPDPERPRKLLLHKKEIQRLIGKTREKGYTLVPLKVYFNGRGRAKIEIGLAKGKQLFDKRKDIAERTAKREVERALRERQKG</sequence>
<dbReference type="CDD" id="cd09294">
    <property type="entry name" value="SmpB"/>
    <property type="match status" value="1"/>
</dbReference>
<name>A0A2M7T519_9ACTN</name>
<dbReference type="AlphaFoldDB" id="A0A2M7T519"/>
<comment type="function">
    <text evidence="3">Required for rescue of stalled ribosomes mediated by trans-translation. Binds to transfer-messenger RNA (tmRNA), required for stable association of tmRNA with ribosomes. tmRNA and SmpB together mimic tRNA shape, replacing the anticodon stem-loop with SmpB. tmRNA is encoded by the ssrA gene; the 2 termini fold to resemble tRNA(Ala) and it encodes a 'tag peptide', a short internal open reading frame. During trans-translation Ala-aminoacylated tmRNA acts like a tRNA, entering the A-site of stalled ribosomes, displacing the stalled mRNA. The ribosome then switches to translate the ORF on the tmRNA; the nascent peptide is terminated with the 'tag peptide' encoded by the tmRNA and targeted for degradation. The ribosome is freed to recommence translation, which seems to be the essential function of trans-translation.</text>
</comment>
<reference evidence="5" key="1">
    <citation type="submission" date="2017-09" db="EMBL/GenBank/DDBJ databases">
        <title>Depth-based differentiation of microbial function through sediment-hosted aquifers and enrichment of novel symbionts in the deep terrestrial subsurface.</title>
        <authorList>
            <person name="Probst A.J."/>
            <person name="Ladd B."/>
            <person name="Jarett J.K."/>
            <person name="Geller-Mcgrath D.E."/>
            <person name="Sieber C.M.K."/>
            <person name="Emerson J.B."/>
            <person name="Anantharaman K."/>
            <person name="Thomas B.C."/>
            <person name="Malmstrom R."/>
            <person name="Stieglmeier M."/>
            <person name="Klingl A."/>
            <person name="Woyke T."/>
            <person name="Ryan C.M."/>
            <person name="Banfield J.F."/>
        </authorList>
    </citation>
    <scope>NUCLEOTIDE SEQUENCE [LARGE SCALE GENOMIC DNA]</scope>
</reference>
<dbReference type="InterPro" id="IPR023620">
    <property type="entry name" value="SmpB"/>
</dbReference>
<dbReference type="PANTHER" id="PTHR30308">
    <property type="entry name" value="TMRNA-BINDING COMPONENT OF TRANS-TRANSLATION TAGGING COMPLEX"/>
    <property type="match status" value="1"/>
</dbReference>
<dbReference type="GO" id="GO:0070929">
    <property type="term" value="P:trans-translation"/>
    <property type="evidence" value="ECO:0007669"/>
    <property type="project" value="UniProtKB-UniRule"/>
</dbReference>
<evidence type="ECO:0000313" key="4">
    <source>
        <dbReference type="EMBL" id="PIZ35040.1"/>
    </source>
</evidence>
<dbReference type="InterPro" id="IPR020081">
    <property type="entry name" value="SsrA-bd_prot_CS"/>
</dbReference>
<accession>A0A2M7T519</accession>
<dbReference type="NCBIfam" id="TIGR00086">
    <property type="entry name" value="smpB"/>
    <property type="match status" value="1"/>
</dbReference>
<dbReference type="Gene3D" id="2.40.280.10">
    <property type="match status" value="1"/>
</dbReference>
<comment type="subcellular location">
    <subcellularLocation>
        <location evidence="3">Cytoplasm</location>
    </subcellularLocation>
    <text evidence="3">The tmRNA-SmpB complex associates with stalled 70S ribosomes.</text>
</comment>
<comment type="similarity">
    <text evidence="3">Belongs to the SmpB family.</text>
</comment>
<evidence type="ECO:0000256" key="3">
    <source>
        <dbReference type="HAMAP-Rule" id="MF_00023"/>
    </source>
</evidence>
<dbReference type="PANTHER" id="PTHR30308:SF2">
    <property type="entry name" value="SSRA-BINDING PROTEIN"/>
    <property type="match status" value="1"/>
</dbReference>
<dbReference type="InterPro" id="IPR000037">
    <property type="entry name" value="SsrA-bd_prot"/>
</dbReference>